<gene>
    <name evidence="7" type="ORF">FHX71_005428</name>
</gene>
<keyword evidence="3 5" id="KW-0378">Hydrolase</keyword>
<feature type="domain" description="Peptidase S8/S53" evidence="6">
    <location>
        <begin position="177"/>
        <end position="455"/>
    </location>
</feature>
<proteinExistence type="inferred from homology"/>
<comment type="caution">
    <text evidence="7">The sequence shown here is derived from an EMBL/GenBank/DDBJ whole genome shotgun (WGS) entry which is preliminary data.</text>
</comment>
<accession>A0A7W3PH27</accession>
<feature type="active site" description="Charge relay system" evidence="5">
    <location>
        <position position="183"/>
    </location>
</feature>
<dbReference type="PROSITE" id="PS51892">
    <property type="entry name" value="SUBTILASE"/>
    <property type="match status" value="1"/>
</dbReference>
<keyword evidence="2 5" id="KW-0645">Protease</keyword>
<feature type="active site" description="Charge relay system" evidence="5">
    <location>
        <position position="443"/>
    </location>
</feature>
<dbReference type="GO" id="GO:0006508">
    <property type="term" value="P:proteolysis"/>
    <property type="evidence" value="ECO:0007669"/>
    <property type="project" value="UniProtKB-KW"/>
</dbReference>
<dbReference type="Proteomes" id="UP000540568">
    <property type="component" value="Unassembled WGS sequence"/>
</dbReference>
<evidence type="ECO:0000256" key="4">
    <source>
        <dbReference type="ARBA" id="ARBA00022825"/>
    </source>
</evidence>
<feature type="active site" description="Charge relay system" evidence="5">
    <location>
        <position position="233"/>
    </location>
</feature>
<dbReference type="EMBL" id="JACGWV010000003">
    <property type="protein sequence ID" value="MBA8811421.1"/>
    <property type="molecule type" value="Genomic_DNA"/>
</dbReference>
<organism evidence="7 8">
    <name type="scientific">Promicromonospora sukumoe</name>
    <dbReference type="NCBI Taxonomy" id="88382"/>
    <lineage>
        <taxon>Bacteria</taxon>
        <taxon>Bacillati</taxon>
        <taxon>Actinomycetota</taxon>
        <taxon>Actinomycetes</taxon>
        <taxon>Micrococcales</taxon>
        <taxon>Promicromonosporaceae</taxon>
        <taxon>Promicromonospora</taxon>
    </lineage>
</organism>
<evidence type="ECO:0000313" key="7">
    <source>
        <dbReference type="EMBL" id="MBA8811421.1"/>
    </source>
</evidence>
<dbReference type="SUPFAM" id="SSF52743">
    <property type="entry name" value="Subtilisin-like"/>
    <property type="match status" value="1"/>
</dbReference>
<protein>
    <submittedName>
        <fullName evidence="7">Subtilisin family serine protease</fullName>
    </submittedName>
</protein>
<sequence length="487" mass="51927">MTEPMPEELRVRDHAGGWRPVRELDPAEARCRRDVRLAPTRYVADRLIVRGTPGEDDGLLELLRERAADRGLSLEMEELTPAPMRSDVPRTGVALHVAAGGTENADVWDLLDDVASSAGADDRKRIGLDHVLQGHRNKPGVGIPGDREPSLHVGPQPRRSLGAGPVPWLSADGVQRPVVALVDTGIGAHPWFDGSHVVIRDAQVDGGPIGTFTEEEPATGHEPAAELAPYLGHGTFIAGLVHQVCPDAAILPVRVMYTDGEVREWDLVRSLERLLEYHLRGVAGVPGHTPVDIVVLALGFQPELLDDDYEGVLRGSLRDLRRAGVLVVASAGNDGGEQPVFPAAWAPHVQRVSGRAEPLEPSDLRADYTPLLVVTAANPNGTLADFANDGPWVTSVRPGTKVHSTMPVTADGALEPQEVSAGGRESVDPDDFTGGFATWSGTSFSSPILAGELAQHLLDGRVTESPANRVAAAWEAAHQATGLPIPH</sequence>
<dbReference type="InterPro" id="IPR036852">
    <property type="entry name" value="Peptidase_S8/S53_dom_sf"/>
</dbReference>
<dbReference type="InterPro" id="IPR000209">
    <property type="entry name" value="Peptidase_S8/S53_dom"/>
</dbReference>
<dbReference type="InterPro" id="IPR050131">
    <property type="entry name" value="Peptidase_S8_subtilisin-like"/>
</dbReference>
<dbReference type="GO" id="GO:0004252">
    <property type="term" value="F:serine-type endopeptidase activity"/>
    <property type="evidence" value="ECO:0007669"/>
    <property type="project" value="UniProtKB-UniRule"/>
</dbReference>
<reference evidence="7 8" key="1">
    <citation type="submission" date="2020-07" db="EMBL/GenBank/DDBJ databases">
        <title>Sequencing the genomes of 1000 actinobacteria strains.</title>
        <authorList>
            <person name="Klenk H.-P."/>
        </authorList>
    </citation>
    <scope>NUCLEOTIDE SEQUENCE [LARGE SCALE GENOMIC DNA]</scope>
    <source>
        <strain evidence="7 8">DSM 44121</strain>
    </source>
</reference>
<evidence type="ECO:0000259" key="6">
    <source>
        <dbReference type="Pfam" id="PF00082"/>
    </source>
</evidence>
<evidence type="ECO:0000313" key="8">
    <source>
        <dbReference type="Proteomes" id="UP000540568"/>
    </source>
</evidence>
<dbReference type="Gene3D" id="3.40.50.200">
    <property type="entry name" value="Peptidase S8/S53 domain"/>
    <property type="match status" value="1"/>
</dbReference>
<dbReference type="PANTHER" id="PTHR43806">
    <property type="entry name" value="PEPTIDASE S8"/>
    <property type="match status" value="1"/>
</dbReference>
<evidence type="ECO:0000256" key="3">
    <source>
        <dbReference type="ARBA" id="ARBA00022801"/>
    </source>
</evidence>
<dbReference type="RefSeq" id="WP_182620551.1">
    <property type="nucleotide sequence ID" value="NZ_BAAATF010000001.1"/>
</dbReference>
<evidence type="ECO:0000256" key="1">
    <source>
        <dbReference type="ARBA" id="ARBA00011073"/>
    </source>
</evidence>
<keyword evidence="4 5" id="KW-0720">Serine protease</keyword>
<keyword evidence="8" id="KW-1185">Reference proteome</keyword>
<dbReference type="PANTHER" id="PTHR43806:SF11">
    <property type="entry name" value="CEREVISIN-RELATED"/>
    <property type="match status" value="1"/>
</dbReference>
<name>A0A7W3PH27_9MICO</name>
<evidence type="ECO:0000256" key="2">
    <source>
        <dbReference type="ARBA" id="ARBA00022670"/>
    </source>
</evidence>
<evidence type="ECO:0000256" key="5">
    <source>
        <dbReference type="PROSITE-ProRule" id="PRU01240"/>
    </source>
</evidence>
<comment type="similarity">
    <text evidence="1 5">Belongs to the peptidase S8 family.</text>
</comment>
<dbReference type="AlphaFoldDB" id="A0A7W3PH27"/>
<dbReference type="Pfam" id="PF00082">
    <property type="entry name" value="Peptidase_S8"/>
    <property type="match status" value="1"/>
</dbReference>
<dbReference type="CDD" id="cd00306">
    <property type="entry name" value="Peptidases_S8_S53"/>
    <property type="match status" value="1"/>
</dbReference>